<keyword evidence="3" id="KW-1185">Reference proteome</keyword>
<dbReference type="EMBL" id="JAOYFB010000037">
    <property type="protein sequence ID" value="KAK4024292.1"/>
    <property type="molecule type" value="Genomic_DNA"/>
</dbReference>
<name>A0ABR0AGP1_9CRUS</name>
<evidence type="ECO:0000313" key="3">
    <source>
        <dbReference type="Proteomes" id="UP001234178"/>
    </source>
</evidence>
<sequence length="98" mass="11516">MGKQKWEGRKLCNETAQNEERQDDEEGRSKGMGKQKKEGRESDNETVQNEEEDEEGWDKEMKKRRKEGIRRFPDKSYDMATLLLFTVPLQLSSACNLM</sequence>
<feature type="compositionally biased region" description="Basic and acidic residues" evidence="1">
    <location>
        <begin position="1"/>
        <end position="12"/>
    </location>
</feature>
<evidence type="ECO:0000256" key="1">
    <source>
        <dbReference type="SAM" id="MobiDB-lite"/>
    </source>
</evidence>
<proteinExistence type="predicted"/>
<reference evidence="2 3" key="1">
    <citation type="journal article" date="2023" name="Nucleic Acids Res.">
        <title>The hologenome of Daphnia magna reveals possible DNA methylation and microbiome-mediated evolution of the host genome.</title>
        <authorList>
            <person name="Chaturvedi A."/>
            <person name="Li X."/>
            <person name="Dhandapani V."/>
            <person name="Marshall H."/>
            <person name="Kissane S."/>
            <person name="Cuenca-Cambronero M."/>
            <person name="Asole G."/>
            <person name="Calvet F."/>
            <person name="Ruiz-Romero M."/>
            <person name="Marangio P."/>
            <person name="Guigo R."/>
            <person name="Rago D."/>
            <person name="Mirbahai L."/>
            <person name="Eastwood N."/>
            <person name="Colbourne J.K."/>
            <person name="Zhou J."/>
            <person name="Mallon E."/>
            <person name="Orsini L."/>
        </authorList>
    </citation>
    <scope>NUCLEOTIDE SEQUENCE [LARGE SCALE GENOMIC DNA]</scope>
    <source>
        <strain evidence="2">LRV0_1</strain>
    </source>
</reference>
<organism evidence="2 3">
    <name type="scientific">Daphnia magna</name>
    <dbReference type="NCBI Taxonomy" id="35525"/>
    <lineage>
        <taxon>Eukaryota</taxon>
        <taxon>Metazoa</taxon>
        <taxon>Ecdysozoa</taxon>
        <taxon>Arthropoda</taxon>
        <taxon>Crustacea</taxon>
        <taxon>Branchiopoda</taxon>
        <taxon>Diplostraca</taxon>
        <taxon>Cladocera</taxon>
        <taxon>Anomopoda</taxon>
        <taxon>Daphniidae</taxon>
        <taxon>Daphnia</taxon>
    </lineage>
</organism>
<accession>A0ABR0AGP1</accession>
<dbReference type="Proteomes" id="UP001234178">
    <property type="component" value="Unassembled WGS sequence"/>
</dbReference>
<evidence type="ECO:0000313" key="2">
    <source>
        <dbReference type="EMBL" id="KAK4024292.1"/>
    </source>
</evidence>
<comment type="caution">
    <text evidence="2">The sequence shown here is derived from an EMBL/GenBank/DDBJ whole genome shotgun (WGS) entry which is preliminary data.</text>
</comment>
<feature type="compositionally biased region" description="Acidic residues" evidence="1">
    <location>
        <begin position="48"/>
        <end position="57"/>
    </location>
</feature>
<gene>
    <name evidence="2" type="ORF">OUZ56_009676</name>
</gene>
<feature type="region of interest" description="Disordered" evidence="1">
    <location>
        <begin position="1"/>
        <end position="72"/>
    </location>
</feature>
<protein>
    <submittedName>
        <fullName evidence="2">Uncharacterized protein</fullName>
    </submittedName>
</protein>